<comment type="subcellular location">
    <subcellularLocation>
        <location evidence="1">Nucleus membrane</location>
    </subcellularLocation>
</comment>
<feature type="topological domain" description="Cytoplasmic" evidence="7">
    <location>
        <begin position="1"/>
        <end position="221"/>
    </location>
</feature>
<evidence type="ECO:0000256" key="8">
    <source>
        <dbReference type="SAM" id="Coils"/>
    </source>
</evidence>
<reference evidence="10" key="1">
    <citation type="submission" date="2017-02" db="UniProtKB">
        <authorList>
            <consortium name="WormBaseParasite"/>
        </authorList>
    </citation>
    <scope>IDENTIFICATION</scope>
</reference>
<evidence type="ECO:0000256" key="3">
    <source>
        <dbReference type="ARBA" id="ARBA00022692"/>
    </source>
</evidence>
<keyword evidence="5 7" id="KW-0472">Membrane</keyword>
<sequence length="272" mass="31184">LEAMRGPLDEIESKPLRTFDELLRDLESLKNLLDSMSAEFRVREELVKSLAVIEKELDDIHASFIGRRISSRHLSETQQQLEEIRIHLTRLSKDIDEFNENRRHIIKESDISTMSMFERLDEIERELKLVEIEEEQSEYDIDAAAEVLAAVYRDRDPRSVMREQGIPFDDQSSSDSCKSDLEIEVEEGGAADAALSPIPDDPAPALSHYERNRSRWRRILRTALPLQAMLVLLLGAACLVPHCDDEYCCQLLNNFARSFDPSLDFVNGPPPF</sequence>
<dbReference type="Pfam" id="PF10541">
    <property type="entry name" value="KASH"/>
    <property type="match status" value="1"/>
</dbReference>
<evidence type="ECO:0000259" key="9">
    <source>
        <dbReference type="PROSITE" id="PS51049"/>
    </source>
</evidence>
<dbReference type="PANTHER" id="PTHR21524">
    <property type="entry name" value="SPECTRIN REPEAT CONTAINING NUCLEAR ENVELOPE PROTEIN 2"/>
    <property type="match status" value="1"/>
</dbReference>
<keyword evidence="8" id="KW-0175">Coiled coil</keyword>
<dbReference type="WBParaSite" id="ASIM_0001032301-mRNA-1">
    <property type="protein sequence ID" value="ASIM_0001032301-mRNA-1"/>
    <property type="gene ID" value="ASIM_0001032301"/>
</dbReference>
<dbReference type="AlphaFoldDB" id="A0A0M3JRG5"/>
<accession>A0A0M3JRG5</accession>
<comment type="similarity">
    <text evidence="2">Belongs to the nesprin family.</text>
</comment>
<keyword evidence="3 7" id="KW-0812">Transmembrane</keyword>
<evidence type="ECO:0000313" key="10">
    <source>
        <dbReference type="WBParaSite" id="ASIM_0001032301-mRNA-1"/>
    </source>
</evidence>
<evidence type="ECO:0000256" key="2">
    <source>
        <dbReference type="ARBA" id="ARBA00008619"/>
    </source>
</evidence>
<keyword evidence="4" id="KW-1133">Transmembrane helix</keyword>
<evidence type="ECO:0000256" key="6">
    <source>
        <dbReference type="ARBA" id="ARBA00023242"/>
    </source>
</evidence>
<evidence type="ECO:0000256" key="4">
    <source>
        <dbReference type="ARBA" id="ARBA00022989"/>
    </source>
</evidence>
<dbReference type="PROSITE" id="PS51049">
    <property type="entry name" value="KASH"/>
    <property type="match status" value="1"/>
</dbReference>
<dbReference type="GO" id="GO:0007097">
    <property type="term" value="P:nuclear migration"/>
    <property type="evidence" value="ECO:0007669"/>
    <property type="project" value="TreeGrafter"/>
</dbReference>
<dbReference type="InterPro" id="IPR012315">
    <property type="entry name" value="KASH"/>
</dbReference>
<dbReference type="SMART" id="SM01249">
    <property type="entry name" value="KASH"/>
    <property type="match status" value="1"/>
</dbReference>
<keyword evidence="6" id="KW-0539">Nucleus</keyword>
<dbReference type="PANTHER" id="PTHR21524:SF5">
    <property type="entry name" value="SPECTRIN REPEAT CONTAINING NUCLEAR ENVELOPE PROTEIN 2"/>
    <property type="match status" value="1"/>
</dbReference>
<evidence type="ECO:0000256" key="1">
    <source>
        <dbReference type="ARBA" id="ARBA00004126"/>
    </source>
</evidence>
<proteinExistence type="inferred from homology"/>
<feature type="domain" description="KASH" evidence="9">
    <location>
        <begin position="213"/>
        <end position="272"/>
    </location>
</feature>
<feature type="topological domain" description="Perinuclear space" evidence="7">
    <location>
        <begin position="243"/>
        <end position="272"/>
    </location>
</feature>
<name>A0A0M3JRG5_ANISI</name>
<dbReference type="GO" id="GO:0007010">
    <property type="term" value="P:cytoskeleton organization"/>
    <property type="evidence" value="ECO:0007669"/>
    <property type="project" value="TreeGrafter"/>
</dbReference>
<evidence type="ECO:0000256" key="7">
    <source>
        <dbReference type="PROSITE-ProRule" id="PRU00385"/>
    </source>
</evidence>
<evidence type="ECO:0000256" key="5">
    <source>
        <dbReference type="ARBA" id="ARBA00023136"/>
    </source>
</evidence>
<dbReference type="GO" id="GO:0031965">
    <property type="term" value="C:nuclear membrane"/>
    <property type="evidence" value="ECO:0007669"/>
    <property type="project" value="UniProtKB-SubCell"/>
</dbReference>
<dbReference type="GO" id="GO:0006997">
    <property type="term" value="P:nucleus organization"/>
    <property type="evidence" value="ECO:0007669"/>
    <property type="project" value="TreeGrafter"/>
</dbReference>
<organism evidence="10">
    <name type="scientific">Anisakis simplex</name>
    <name type="common">Herring worm</name>
    <dbReference type="NCBI Taxonomy" id="6269"/>
    <lineage>
        <taxon>Eukaryota</taxon>
        <taxon>Metazoa</taxon>
        <taxon>Ecdysozoa</taxon>
        <taxon>Nematoda</taxon>
        <taxon>Chromadorea</taxon>
        <taxon>Rhabditida</taxon>
        <taxon>Spirurina</taxon>
        <taxon>Ascaridomorpha</taxon>
        <taxon>Ascaridoidea</taxon>
        <taxon>Anisakidae</taxon>
        <taxon>Anisakis</taxon>
        <taxon>Anisakis simplex complex</taxon>
    </lineage>
</organism>
<feature type="coiled-coil region" evidence="8">
    <location>
        <begin position="74"/>
        <end position="140"/>
    </location>
</feature>
<protein>
    <submittedName>
        <fullName evidence="10">KASH domain-containing protein</fullName>
    </submittedName>
</protein>
<dbReference type="GO" id="GO:0048471">
    <property type="term" value="C:perinuclear region of cytoplasm"/>
    <property type="evidence" value="ECO:0007669"/>
    <property type="project" value="TreeGrafter"/>
</dbReference>
<dbReference type="GO" id="GO:0019894">
    <property type="term" value="F:kinesin binding"/>
    <property type="evidence" value="ECO:0007669"/>
    <property type="project" value="TreeGrafter"/>
</dbReference>